<dbReference type="GeneID" id="63689421"/>
<dbReference type="InterPro" id="IPR003960">
    <property type="entry name" value="ATPase_AAA_CS"/>
</dbReference>
<dbReference type="GO" id="GO:0042254">
    <property type="term" value="P:ribosome biogenesis"/>
    <property type="evidence" value="ECO:0007669"/>
    <property type="project" value="TreeGrafter"/>
</dbReference>
<dbReference type="AlphaFoldDB" id="M5FQL9"/>
<sequence>FEVFQATWRYPDWRGSLGTAFHFVFDGADDSAGKSLVKDIYEWANELKKEIWVFSHGNWSKDSDLYETVQAASWFDVVHEPGFVEALKSDTETFFASEKVYAAIGVTWKRGILLLGPPGNGKTQTIECLLKDLLAQDISPLYVKNFKTDRDEEWGIRAIFEKAREEAPCVLVLEDLDAMVRPRVRSYFLNELDGLARNHGILTIATTNHPEKIDDAILRRPSRFDQKYTFALPSLALRQEYVRIWIAKVTTQGGFGFRSGADVLSKEVAEKTEEWSFAFLKELFVSFLLRSATDR</sequence>
<protein>
    <submittedName>
        <fullName evidence="3">p-loop containing nucleoside triphosphate hydrolase protein</fullName>
    </submittedName>
</protein>
<dbReference type="Proteomes" id="UP000030653">
    <property type="component" value="Unassembled WGS sequence"/>
</dbReference>
<feature type="non-terminal residue" evidence="3">
    <location>
        <position position="295"/>
    </location>
</feature>
<dbReference type="RefSeq" id="XP_040626088.1">
    <property type="nucleotide sequence ID" value="XM_040774359.1"/>
</dbReference>
<dbReference type="PANTHER" id="PTHR23077:SF132">
    <property type="entry name" value="ATP-DEPENDENT ZN PROTEASE"/>
    <property type="match status" value="1"/>
</dbReference>
<proteinExistence type="inferred from homology"/>
<dbReference type="InterPro" id="IPR027417">
    <property type="entry name" value="P-loop_NTPase"/>
</dbReference>
<keyword evidence="1" id="KW-0067">ATP-binding</keyword>
<dbReference type="GO" id="GO:1990275">
    <property type="term" value="F:preribosome binding"/>
    <property type="evidence" value="ECO:0007669"/>
    <property type="project" value="TreeGrafter"/>
</dbReference>
<dbReference type="GO" id="GO:0005634">
    <property type="term" value="C:nucleus"/>
    <property type="evidence" value="ECO:0007669"/>
    <property type="project" value="TreeGrafter"/>
</dbReference>
<dbReference type="SUPFAM" id="SSF52540">
    <property type="entry name" value="P-loop containing nucleoside triphosphate hydrolases"/>
    <property type="match status" value="1"/>
</dbReference>
<dbReference type="GO" id="GO:0005524">
    <property type="term" value="F:ATP binding"/>
    <property type="evidence" value="ECO:0007669"/>
    <property type="project" value="UniProtKB-KW"/>
</dbReference>
<comment type="similarity">
    <text evidence="1">Belongs to the AAA ATPase family.</text>
</comment>
<evidence type="ECO:0000256" key="1">
    <source>
        <dbReference type="RuleBase" id="RU003651"/>
    </source>
</evidence>
<dbReference type="GO" id="GO:0003723">
    <property type="term" value="F:RNA binding"/>
    <property type="evidence" value="ECO:0007669"/>
    <property type="project" value="TreeGrafter"/>
</dbReference>
<keyword evidence="3" id="KW-0378">Hydrolase</keyword>
<evidence type="ECO:0000313" key="4">
    <source>
        <dbReference type="Proteomes" id="UP000030653"/>
    </source>
</evidence>
<dbReference type="Pfam" id="PF00004">
    <property type="entry name" value="AAA"/>
    <property type="match status" value="1"/>
</dbReference>
<evidence type="ECO:0000259" key="2">
    <source>
        <dbReference type="SMART" id="SM00382"/>
    </source>
</evidence>
<dbReference type="HOGENOM" id="CLU_945102_0_0_1"/>
<evidence type="ECO:0000313" key="3">
    <source>
        <dbReference type="EMBL" id="EJT99190.1"/>
    </source>
</evidence>
<accession>M5FQL9</accession>
<dbReference type="OrthoDB" id="2115716at2759"/>
<dbReference type="SMART" id="SM00382">
    <property type="entry name" value="AAA"/>
    <property type="match status" value="1"/>
</dbReference>
<feature type="non-terminal residue" evidence="3">
    <location>
        <position position="1"/>
    </location>
</feature>
<dbReference type="CDD" id="cd19481">
    <property type="entry name" value="RecA-like_protease"/>
    <property type="match status" value="1"/>
</dbReference>
<organism evidence="3 4">
    <name type="scientific">Dacryopinax primogenitus (strain DJM 731)</name>
    <name type="common">Brown rot fungus</name>
    <dbReference type="NCBI Taxonomy" id="1858805"/>
    <lineage>
        <taxon>Eukaryota</taxon>
        <taxon>Fungi</taxon>
        <taxon>Dikarya</taxon>
        <taxon>Basidiomycota</taxon>
        <taxon>Agaricomycotina</taxon>
        <taxon>Dacrymycetes</taxon>
        <taxon>Dacrymycetales</taxon>
        <taxon>Dacrymycetaceae</taxon>
        <taxon>Dacryopinax</taxon>
    </lineage>
</organism>
<dbReference type="InterPro" id="IPR003593">
    <property type="entry name" value="AAA+_ATPase"/>
</dbReference>
<dbReference type="PROSITE" id="PS00674">
    <property type="entry name" value="AAA"/>
    <property type="match status" value="1"/>
</dbReference>
<dbReference type="EMBL" id="JH795870">
    <property type="protein sequence ID" value="EJT99190.1"/>
    <property type="molecule type" value="Genomic_DNA"/>
</dbReference>
<keyword evidence="4" id="KW-1185">Reference proteome</keyword>
<dbReference type="GO" id="GO:0016887">
    <property type="term" value="F:ATP hydrolysis activity"/>
    <property type="evidence" value="ECO:0007669"/>
    <property type="project" value="InterPro"/>
</dbReference>
<keyword evidence="1" id="KW-0547">Nucleotide-binding</keyword>
<dbReference type="PANTHER" id="PTHR23077">
    <property type="entry name" value="AAA-FAMILY ATPASE"/>
    <property type="match status" value="1"/>
</dbReference>
<dbReference type="OMA" id="YEWANEL"/>
<gene>
    <name evidence="3" type="ORF">DACRYDRAFT_32505</name>
</gene>
<dbReference type="InterPro" id="IPR003959">
    <property type="entry name" value="ATPase_AAA_core"/>
</dbReference>
<reference evidence="3 4" key="1">
    <citation type="journal article" date="2012" name="Science">
        <title>The Paleozoic origin of enzymatic lignin decomposition reconstructed from 31 fungal genomes.</title>
        <authorList>
            <person name="Floudas D."/>
            <person name="Binder M."/>
            <person name="Riley R."/>
            <person name="Barry K."/>
            <person name="Blanchette R.A."/>
            <person name="Henrissat B."/>
            <person name="Martinez A.T."/>
            <person name="Otillar R."/>
            <person name="Spatafora J.W."/>
            <person name="Yadav J.S."/>
            <person name="Aerts A."/>
            <person name="Benoit I."/>
            <person name="Boyd A."/>
            <person name="Carlson A."/>
            <person name="Copeland A."/>
            <person name="Coutinho P.M."/>
            <person name="de Vries R.P."/>
            <person name="Ferreira P."/>
            <person name="Findley K."/>
            <person name="Foster B."/>
            <person name="Gaskell J."/>
            <person name="Glotzer D."/>
            <person name="Gorecki P."/>
            <person name="Heitman J."/>
            <person name="Hesse C."/>
            <person name="Hori C."/>
            <person name="Igarashi K."/>
            <person name="Jurgens J.A."/>
            <person name="Kallen N."/>
            <person name="Kersten P."/>
            <person name="Kohler A."/>
            <person name="Kuees U."/>
            <person name="Kumar T.K.A."/>
            <person name="Kuo A."/>
            <person name="LaButti K."/>
            <person name="Larrondo L.F."/>
            <person name="Lindquist E."/>
            <person name="Ling A."/>
            <person name="Lombard V."/>
            <person name="Lucas S."/>
            <person name="Lundell T."/>
            <person name="Martin R."/>
            <person name="McLaughlin D.J."/>
            <person name="Morgenstern I."/>
            <person name="Morin E."/>
            <person name="Murat C."/>
            <person name="Nagy L.G."/>
            <person name="Nolan M."/>
            <person name="Ohm R.A."/>
            <person name="Patyshakuliyeva A."/>
            <person name="Rokas A."/>
            <person name="Ruiz-Duenas F.J."/>
            <person name="Sabat G."/>
            <person name="Salamov A."/>
            <person name="Samejima M."/>
            <person name="Schmutz J."/>
            <person name="Slot J.C."/>
            <person name="St John F."/>
            <person name="Stenlid J."/>
            <person name="Sun H."/>
            <person name="Sun S."/>
            <person name="Syed K."/>
            <person name="Tsang A."/>
            <person name="Wiebenga A."/>
            <person name="Young D."/>
            <person name="Pisabarro A."/>
            <person name="Eastwood D.C."/>
            <person name="Martin F."/>
            <person name="Cullen D."/>
            <person name="Grigoriev I.V."/>
            <person name="Hibbett D.S."/>
        </authorList>
    </citation>
    <scope>NUCLEOTIDE SEQUENCE [LARGE SCALE GENOMIC DNA]</scope>
    <source>
        <strain evidence="3 4">DJM-731 SS1</strain>
    </source>
</reference>
<dbReference type="STRING" id="1858805.M5FQL9"/>
<dbReference type="InterPro" id="IPR050168">
    <property type="entry name" value="AAA_ATPase_domain"/>
</dbReference>
<name>M5FQL9_DACPD</name>
<dbReference type="Gene3D" id="3.40.50.300">
    <property type="entry name" value="P-loop containing nucleotide triphosphate hydrolases"/>
    <property type="match status" value="1"/>
</dbReference>
<feature type="domain" description="AAA+ ATPase" evidence="2">
    <location>
        <begin position="108"/>
        <end position="234"/>
    </location>
</feature>